<sequence>MPLKRLTLLSIAAAVVMTAAACAPDAVRNVEAKGFNAYLDTVQTACANTRLGSHPLGEWLRSGGDDSDSDYVFWLDQTSRLYYQRISVPQYRSSIAGAMGGDKANAAALDCIVRHLPADRPTKVPGGLL</sequence>
<evidence type="ECO:0000256" key="1">
    <source>
        <dbReference type="SAM" id="SignalP"/>
    </source>
</evidence>
<reference evidence="2" key="1">
    <citation type="journal article" date="2022" name="Microbiol. Resour. Announc.">
        <title>Genome Sequence of Cupriavidus campinensis Strain G5, a Member of a Bacterial Consortium Capable of Polyethylene Degradation.</title>
        <authorList>
            <person name="Schneider B."/>
            <person name="Pfeiffer F."/>
            <person name="Dyall-Smith M."/>
            <person name="Kunte H.J."/>
        </authorList>
    </citation>
    <scope>NUCLEOTIDE SEQUENCE</scope>
    <source>
        <strain evidence="2">G5</strain>
    </source>
</reference>
<feature type="chain" id="PRO_5041898894" description="Lipoprotein" evidence="1">
    <location>
        <begin position="22"/>
        <end position="129"/>
    </location>
</feature>
<gene>
    <name evidence="2" type="ORF">M5D45_21635</name>
</gene>
<evidence type="ECO:0000313" key="3">
    <source>
        <dbReference type="Proteomes" id="UP001056132"/>
    </source>
</evidence>
<evidence type="ECO:0008006" key="4">
    <source>
        <dbReference type="Google" id="ProtNLM"/>
    </source>
</evidence>
<evidence type="ECO:0000313" key="2">
    <source>
        <dbReference type="EMBL" id="URF07773.1"/>
    </source>
</evidence>
<dbReference type="Proteomes" id="UP001056132">
    <property type="component" value="Chromosome 2"/>
</dbReference>
<keyword evidence="1" id="KW-0732">Signal</keyword>
<protein>
    <recommendedName>
        <fullName evidence="4">Lipoprotein</fullName>
    </recommendedName>
</protein>
<organism evidence="2 3">
    <name type="scientific">Cupriavidus campinensis</name>
    <dbReference type="NCBI Taxonomy" id="151783"/>
    <lineage>
        <taxon>Bacteria</taxon>
        <taxon>Pseudomonadati</taxon>
        <taxon>Pseudomonadota</taxon>
        <taxon>Betaproteobacteria</taxon>
        <taxon>Burkholderiales</taxon>
        <taxon>Burkholderiaceae</taxon>
        <taxon>Cupriavidus</taxon>
    </lineage>
</organism>
<feature type="signal peptide" evidence="1">
    <location>
        <begin position="1"/>
        <end position="21"/>
    </location>
</feature>
<dbReference type="PROSITE" id="PS51257">
    <property type="entry name" value="PROKAR_LIPOPROTEIN"/>
    <property type="match status" value="1"/>
</dbReference>
<dbReference type="RefSeq" id="WP_250025883.1">
    <property type="nucleotide sequence ID" value="NZ_CP097331.1"/>
</dbReference>
<dbReference type="KEGG" id="ccam:M5D45_21635"/>
<accession>A0AAE9I4U5</accession>
<dbReference type="EMBL" id="CP097331">
    <property type="protein sequence ID" value="URF07773.1"/>
    <property type="molecule type" value="Genomic_DNA"/>
</dbReference>
<dbReference type="AlphaFoldDB" id="A0AAE9I4U5"/>
<proteinExistence type="predicted"/>
<reference evidence="2" key="2">
    <citation type="submission" date="2022-05" db="EMBL/GenBank/DDBJ databases">
        <authorList>
            <person name="Kunte H.-J."/>
        </authorList>
    </citation>
    <scope>NUCLEOTIDE SEQUENCE</scope>
    <source>
        <strain evidence="2">G5</strain>
    </source>
</reference>
<name>A0AAE9I4U5_9BURK</name>